<name>A0A423TLS0_PENVA</name>
<keyword evidence="2" id="KW-1185">Reference proteome</keyword>
<dbReference type="Proteomes" id="UP000283509">
    <property type="component" value="Unassembled WGS sequence"/>
</dbReference>
<gene>
    <name evidence="1" type="ORF">C7M84_003966</name>
</gene>
<dbReference type="AlphaFoldDB" id="A0A423TLS0"/>
<evidence type="ECO:0000313" key="2">
    <source>
        <dbReference type="Proteomes" id="UP000283509"/>
    </source>
</evidence>
<reference evidence="1 2" key="2">
    <citation type="submission" date="2019-01" db="EMBL/GenBank/DDBJ databases">
        <title>The decoding of complex shrimp genome reveals the adaptation for benthos swimmer, frequently molting mechanism and breeding impact on genome.</title>
        <authorList>
            <person name="Sun Y."/>
            <person name="Gao Y."/>
            <person name="Yu Y."/>
        </authorList>
    </citation>
    <scope>NUCLEOTIDE SEQUENCE [LARGE SCALE GENOMIC DNA]</scope>
    <source>
        <tissue evidence="1">Muscle</tissue>
    </source>
</reference>
<accession>A0A423TLS0</accession>
<dbReference type="EMBL" id="QCYY01001530">
    <property type="protein sequence ID" value="ROT77391.1"/>
    <property type="molecule type" value="Genomic_DNA"/>
</dbReference>
<comment type="caution">
    <text evidence="1">The sequence shown here is derived from an EMBL/GenBank/DDBJ whole genome shotgun (WGS) entry which is preliminary data.</text>
</comment>
<reference evidence="1 2" key="1">
    <citation type="submission" date="2018-04" db="EMBL/GenBank/DDBJ databases">
        <authorList>
            <person name="Zhang X."/>
            <person name="Yuan J."/>
            <person name="Li F."/>
            <person name="Xiang J."/>
        </authorList>
    </citation>
    <scope>NUCLEOTIDE SEQUENCE [LARGE SCALE GENOMIC DNA]</scope>
    <source>
        <tissue evidence="1">Muscle</tissue>
    </source>
</reference>
<proteinExistence type="predicted"/>
<evidence type="ECO:0000313" key="1">
    <source>
        <dbReference type="EMBL" id="ROT77391.1"/>
    </source>
</evidence>
<sequence>MSEEENSASREESESKHRKGDIAVSLNAMLLFDFRRRVRFPCTRIAVDFPCHEDSPVETPSIPLSRGFPVETRPIPLSRGFAVESGPIPLSRGFPDSLSRRPIPSFPVESTRIPCRDASDSLVTRIPCRDASDSLVTRIPCRDASDSLVTRIRETIPLSRGFLSRRVRFPCTGFCRDGSIPCHEDSCRDASDSLVTRIPFRRFPCTRIPETRPIPLSRGFPARRVRFPCHQDSLFLSRRVRFPCHEDSLRDASIPLPRGFPVETRRFPRIPIVTRIPCRDASIPFVTRIPCRDASDSLVTRGSPCHETLSAFRSCQFACRDASDSLVTRIPCRDASIPLSFAVETRPIPCHEDSLSRRVRFPCHEDSLSRRVTPCSIPLPRGFPVETRHFPCHPEDSLRFVTRIRRPIPCPCRDGVTRIPCRDASRFPCHEDSLRDASDSLVTRIPCRDASDSLVTRIPCRDASDSLVTRIPCRDASDSLVTGFPVETLRFPCHEIRRDASDSLVTGFPVETRPIPLSRGFRLILVTRIPCRDASDSLVTRIPCRDASDSLVTRIPCRDASFP</sequence>
<organism evidence="1 2">
    <name type="scientific">Penaeus vannamei</name>
    <name type="common">Whiteleg shrimp</name>
    <name type="synonym">Litopenaeus vannamei</name>
    <dbReference type="NCBI Taxonomy" id="6689"/>
    <lineage>
        <taxon>Eukaryota</taxon>
        <taxon>Metazoa</taxon>
        <taxon>Ecdysozoa</taxon>
        <taxon>Arthropoda</taxon>
        <taxon>Crustacea</taxon>
        <taxon>Multicrustacea</taxon>
        <taxon>Malacostraca</taxon>
        <taxon>Eumalacostraca</taxon>
        <taxon>Eucarida</taxon>
        <taxon>Decapoda</taxon>
        <taxon>Dendrobranchiata</taxon>
        <taxon>Penaeoidea</taxon>
        <taxon>Penaeidae</taxon>
        <taxon>Penaeus</taxon>
    </lineage>
</organism>
<protein>
    <submittedName>
        <fullName evidence="1">Uncharacterized protein</fullName>
    </submittedName>
</protein>